<dbReference type="Proteomes" id="UP001230908">
    <property type="component" value="Unassembled WGS sequence"/>
</dbReference>
<dbReference type="Pfam" id="PF09084">
    <property type="entry name" value="NMT1"/>
    <property type="match status" value="1"/>
</dbReference>
<dbReference type="InterPro" id="IPR015168">
    <property type="entry name" value="SsuA/THI5"/>
</dbReference>
<feature type="domain" description="SsuA/THI5-like" evidence="1">
    <location>
        <begin position="50"/>
        <end position="109"/>
    </location>
</feature>
<reference evidence="2 3" key="1">
    <citation type="submission" date="2023-08" db="EMBL/GenBank/DDBJ databases">
        <title>Phytohabitans sansha sp. nov., isolated from marine sediment.</title>
        <authorList>
            <person name="Zhao Y."/>
            <person name="Yi K."/>
        </authorList>
    </citation>
    <scope>NUCLEOTIDE SEQUENCE [LARGE SCALE GENOMIC DNA]</scope>
    <source>
        <strain evidence="2 3">ZYX-F-186</strain>
    </source>
</reference>
<dbReference type="EMBL" id="JAVHUY010000007">
    <property type="protein sequence ID" value="MDQ7904620.1"/>
    <property type="molecule type" value="Genomic_DNA"/>
</dbReference>
<dbReference type="RefSeq" id="WP_308711892.1">
    <property type="nucleotide sequence ID" value="NZ_JAVHUY010000007.1"/>
</dbReference>
<protein>
    <submittedName>
        <fullName evidence="2">ABC transporter substrate-binding protein</fullName>
    </submittedName>
</protein>
<name>A0ABU0ZC27_9ACTN</name>
<dbReference type="Gene3D" id="3.40.190.10">
    <property type="entry name" value="Periplasmic binding protein-like II"/>
    <property type="match status" value="2"/>
</dbReference>
<evidence type="ECO:0000313" key="2">
    <source>
        <dbReference type="EMBL" id="MDQ7904620.1"/>
    </source>
</evidence>
<dbReference type="SUPFAM" id="SSF53850">
    <property type="entry name" value="Periplasmic binding protein-like II"/>
    <property type="match status" value="1"/>
</dbReference>
<keyword evidence="3" id="KW-1185">Reference proteome</keyword>
<accession>A0ABU0ZC27</accession>
<gene>
    <name evidence="2" type="ORF">RB614_08805</name>
</gene>
<comment type="caution">
    <text evidence="2">The sequence shown here is derived from an EMBL/GenBank/DDBJ whole genome shotgun (WGS) entry which is preliminary data.</text>
</comment>
<evidence type="ECO:0000259" key="1">
    <source>
        <dbReference type="Pfam" id="PF09084"/>
    </source>
</evidence>
<evidence type="ECO:0000313" key="3">
    <source>
        <dbReference type="Proteomes" id="UP001230908"/>
    </source>
</evidence>
<proteinExistence type="predicted"/>
<organism evidence="2 3">
    <name type="scientific">Phytohabitans maris</name>
    <dbReference type="NCBI Taxonomy" id="3071409"/>
    <lineage>
        <taxon>Bacteria</taxon>
        <taxon>Bacillati</taxon>
        <taxon>Actinomycetota</taxon>
        <taxon>Actinomycetes</taxon>
        <taxon>Micromonosporales</taxon>
        <taxon>Micromonosporaceae</taxon>
    </lineage>
</organism>
<sequence length="321" mass="34898">MRSFRATFTPYPHTRALADGVVGLASGRLEFVRTEPIIKAYREMVRHLAFDIAELAPTTYLMARAAGIPIVAIPVFTKRQFHHGAILCHPSSGIRVPQDLLGRKVGVRAYSVTTGVWVRGLLSDDFDVQPDRIEWITDDEEHVPGYAAPPNVRPAPAGESLQGMLRAGQIDAALTGNAGVGRTGAPREGWKAAAAADEPSYSLFGTPEPLERDWYRRTGVYPIHAVITLREDLTKEHPDLPTELYQAFAAAKREGGADRATLIGQKTAAAAIPEREDPIPYGIEPNAASLTALVRYATEQRLLDVPPSLDSIFAPGDYPTA</sequence>